<evidence type="ECO:0000313" key="1">
    <source>
        <dbReference type="EMBL" id="SUG73871.1"/>
    </source>
</evidence>
<dbReference type="AlphaFoldDB" id="A0A379V151"/>
<sequence length="70" mass="7739">MQVGERARSLGITHIISSDLGRTKRTAEIIAQACGCDITFDSRLRELDMGVLEKRQIDSLTEEEEGCVVS</sequence>
<proteinExistence type="predicted"/>
<name>A0A379V151_SALET</name>
<dbReference type="EC" id="5.4.2.-" evidence="1"/>
<protein>
    <submittedName>
        <fullName evidence="1">Phosphoglycerate mutase 2</fullName>
        <ecNumber evidence="1">5.4.2.-</ecNumber>
    </submittedName>
</protein>
<dbReference type="GO" id="GO:0016853">
    <property type="term" value="F:isomerase activity"/>
    <property type="evidence" value="ECO:0007669"/>
    <property type="project" value="UniProtKB-KW"/>
</dbReference>
<reference evidence="1 2" key="1">
    <citation type="submission" date="2018-06" db="EMBL/GenBank/DDBJ databases">
        <authorList>
            <consortium name="Pathogen Informatics"/>
            <person name="Doyle S."/>
        </authorList>
    </citation>
    <scope>NUCLEOTIDE SEQUENCE [LARGE SCALE GENOMIC DNA]</scope>
    <source>
        <strain evidence="1 2">NCTC5798</strain>
    </source>
</reference>
<evidence type="ECO:0000313" key="2">
    <source>
        <dbReference type="Proteomes" id="UP000255534"/>
    </source>
</evidence>
<organism evidence="1 2">
    <name type="scientific">Salmonella enterica I</name>
    <dbReference type="NCBI Taxonomy" id="59201"/>
    <lineage>
        <taxon>Bacteria</taxon>
        <taxon>Pseudomonadati</taxon>
        <taxon>Pseudomonadota</taxon>
        <taxon>Gammaproteobacteria</taxon>
        <taxon>Enterobacterales</taxon>
        <taxon>Enterobacteriaceae</taxon>
        <taxon>Salmonella</taxon>
    </lineage>
</organism>
<accession>A0A379V151</accession>
<dbReference type="SUPFAM" id="SSF53254">
    <property type="entry name" value="Phosphoglycerate mutase-like"/>
    <property type="match status" value="1"/>
</dbReference>
<dbReference type="Pfam" id="PF00300">
    <property type="entry name" value="His_Phos_1"/>
    <property type="match status" value="1"/>
</dbReference>
<keyword evidence="1" id="KW-0413">Isomerase</keyword>
<dbReference type="InterPro" id="IPR029033">
    <property type="entry name" value="His_PPase_superfam"/>
</dbReference>
<dbReference type="InterPro" id="IPR013078">
    <property type="entry name" value="His_Pase_superF_clade-1"/>
</dbReference>
<dbReference type="Gene3D" id="3.40.50.1240">
    <property type="entry name" value="Phosphoglycerate mutase-like"/>
    <property type="match status" value="1"/>
</dbReference>
<dbReference type="EMBL" id="UGXK01000001">
    <property type="protein sequence ID" value="SUG73871.1"/>
    <property type="molecule type" value="Genomic_DNA"/>
</dbReference>
<gene>
    <name evidence="1" type="primary">gpmB_1</name>
    <name evidence="1" type="ORF">NCTC5798_05164</name>
</gene>
<dbReference type="Proteomes" id="UP000255534">
    <property type="component" value="Unassembled WGS sequence"/>
</dbReference>